<organism evidence="1 2">
    <name type="scientific">Emiliania huxleyi (strain CCMP1516)</name>
    <dbReference type="NCBI Taxonomy" id="280463"/>
    <lineage>
        <taxon>Eukaryota</taxon>
        <taxon>Haptista</taxon>
        <taxon>Haptophyta</taxon>
        <taxon>Prymnesiophyceae</taxon>
        <taxon>Isochrysidales</taxon>
        <taxon>Noelaerhabdaceae</taxon>
        <taxon>Emiliania</taxon>
    </lineage>
</organism>
<evidence type="ECO:0008006" key="3">
    <source>
        <dbReference type="Google" id="ProtNLM"/>
    </source>
</evidence>
<dbReference type="EnsemblProtists" id="EOD32229">
    <property type="protein sequence ID" value="EOD32229"/>
    <property type="gene ID" value="EMIHUDRAFT_202880"/>
</dbReference>
<sequence length="109" mass="12387">MPPMHCTTLCWLVQYYQCADWRAGCASPCVAREAREARLSVNPTARWAPQKLLPRKAAGIAAAKAPALCFAFARVLRQLSVYHSCRTLARCFFIHYRRLQAAYSRIIVE</sequence>
<dbReference type="HOGENOM" id="CLU_2188957_0_0_1"/>
<reference evidence="2" key="1">
    <citation type="journal article" date="2013" name="Nature">
        <title>Pan genome of the phytoplankton Emiliania underpins its global distribution.</title>
        <authorList>
            <person name="Read B.A."/>
            <person name="Kegel J."/>
            <person name="Klute M.J."/>
            <person name="Kuo A."/>
            <person name="Lefebvre S.C."/>
            <person name="Maumus F."/>
            <person name="Mayer C."/>
            <person name="Miller J."/>
            <person name="Monier A."/>
            <person name="Salamov A."/>
            <person name="Young J."/>
            <person name="Aguilar M."/>
            <person name="Claverie J.M."/>
            <person name="Frickenhaus S."/>
            <person name="Gonzalez K."/>
            <person name="Herman E.K."/>
            <person name="Lin Y.C."/>
            <person name="Napier J."/>
            <person name="Ogata H."/>
            <person name="Sarno A.F."/>
            <person name="Shmutz J."/>
            <person name="Schroeder D."/>
            <person name="de Vargas C."/>
            <person name="Verret F."/>
            <person name="von Dassow P."/>
            <person name="Valentin K."/>
            <person name="Van de Peer Y."/>
            <person name="Wheeler G."/>
            <person name="Dacks J.B."/>
            <person name="Delwiche C.F."/>
            <person name="Dyhrman S.T."/>
            <person name="Glockner G."/>
            <person name="John U."/>
            <person name="Richards T."/>
            <person name="Worden A.Z."/>
            <person name="Zhang X."/>
            <person name="Grigoriev I.V."/>
            <person name="Allen A.E."/>
            <person name="Bidle K."/>
            <person name="Borodovsky M."/>
            <person name="Bowler C."/>
            <person name="Brownlee C."/>
            <person name="Cock J.M."/>
            <person name="Elias M."/>
            <person name="Gladyshev V.N."/>
            <person name="Groth M."/>
            <person name="Guda C."/>
            <person name="Hadaegh A."/>
            <person name="Iglesias-Rodriguez M.D."/>
            <person name="Jenkins J."/>
            <person name="Jones B.M."/>
            <person name="Lawson T."/>
            <person name="Leese F."/>
            <person name="Lindquist E."/>
            <person name="Lobanov A."/>
            <person name="Lomsadze A."/>
            <person name="Malik S.B."/>
            <person name="Marsh M.E."/>
            <person name="Mackinder L."/>
            <person name="Mock T."/>
            <person name="Mueller-Roeber B."/>
            <person name="Pagarete A."/>
            <person name="Parker M."/>
            <person name="Probert I."/>
            <person name="Quesneville H."/>
            <person name="Raines C."/>
            <person name="Rensing S.A."/>
            <person name="Riano-Pachon D.M."/>
            <person name="Richier S."/>
            <person name="Rokitta S."/>
            <person name="Shiraiwa Y."/>
            <person name="Soanes D.M."/>
            <person name="van der Giezen M."/>
            <person name="Wahlund T.M."/>
            <person name="Williams B."/>
            <person name="Wilson W."/>
            <person name="Wolfe G."/>
            <person name="Wurch L.L."/>
        </authorList>
    </citation>
    <scope>NUCLEOTIDE SEQUENCE</scope>
</reference>
<name>A0A0D3K8Z4_EMIH1</name>
<accession>A0A0D3K8Z4</accession>
<dbReference type="RefSeq" id="XP_005784658.1">
    <property type="nucleotide sequence ID" value="XM_005784601.1"/>
</dbReference>
<dbReference type="Proteomes" id="UP000013827">
    <property type="component" value="Unassembled WGS sequence"/>
</dbReference>
<reference evidence="1" key="2">
    <citation type="submission" date="2024-10" db="UniProtKB">
        <authorList>
            <consortium name="EnsemblProtists"/>
        </authorList>
    </citation>
    <scope>IDENTIFICATION</scope>
</reference>
<dbReference type="AlphaFoldDB" id="A0A0D3K8Z4"/>
<keyword evidence="2" id="KW-1185">Reference proteome</keyword>
<proteinExistence type="predicted"/>
<dbReference type="GeneID" id="17277501"/>
<protein>
    <recommendedName>
        <fullName evidence="3">Secreted protein</fullName>
    </recommendedName>
</protein>
<dbReference type="KEGG" id="ehx:EMIHUDRAFT_202880"/>
<dbReference type="PaxDb" id="2903-EOD32229"/>
<evidence type="ECO:0000313" key="2">
    <source>
        <dbReference type="Proteomes" id="UP000013827"/>
    </source>
</evidence>
<evidence type="ECO:0000313" key="1">
    <source>
        <dbReference type="EnsemblProtists" id="EOD32229"/>
    </source>
</evidence>